<gene>
    <name evidence="1" type="ORF">EB1_05900</name>
</gene>
<dbReference type="STRING" id="1218108.GCA_000382425_00406"/>
<evidence type="ECO:0008006" key="3">
    <source>
        <dbReference type="Google" id="ProtNLM"/>
    </source>
</evidence>
<name>A0A511NDC0_9FLAO</name>
<dbReference type="AlphaFoldDB" id="A0A511NDC0"/>
<proteinExistence type="predicted"/>
<keyword evidence="2" id="KW-1185">Reference proteome</keyword>
<reference evidence="1 2" key="1">
    <citation type="submission" date="2019-07" db="EMBL/GenBank/DDBJ databases">
        <title>Whole genome shotgun sequence of Empedobacter brevis NBRC 14943.</title>
        <authorList>
            <person name="Hosoyama A."/>
            <person name="Uohara A."/>
            <person name="Ohji S."/>
            <person name="Ichikawa N."/>
        </authorList>
    </citation>
    <scope>NUCLEOTIDE SEQUENCE [LARGE SCALE GENOMIC DNA]</scope>
    <source>
        <strain evidence="1 2">NBRC 14943</strain>
    </source>
</reference>
<evidence type="ECO:0000313" key="1">
    <source>
        <dbReference type="EMBL" id="GEM50800.1"/>
    </source>
</evidence>
<dbReference type="EMBL" id="BJXC01000002">
    <property type="protein sequence ID" value="GEM50800.1"/>
    <property type="molecule type" value="Genomic_DNA"/>
</dbReference>
<dbReference type="OrthoDB" id="1254326at2"/>
<organism evidence="1 2">
    <name type="scientific">Empedobacter brevis NBRC 14943 = ATCC 43319</name>
    <dbReference type="NCBI Taxonomy" id="1218108"/>
    <lineage>
        <taxon>Bacteria</taxon>
        <taxon>Pseudomonadati</taxon>
        <taxon>Bacteroidota</taxon>
        <taxon>Flavobacteriia</taxon>
        <taxon>Flavobacteriales</taxon>
        <taxon>Weeksellaceae</taxon>
        <taxon>Empedobacter</taxon>
    </lineage>
</organism>
<evidence type="ECO:0000313" key="2">
    <source>
        <dbReference type="Proteomes" id="UP000321245"/>
    </source>
</evidence>
<dbReference type="GeneID" id="84648687"/>
<accession>A0A511NDC0</accession>
<comment type="caution">
    <text evidence="1">The sequence shown here is derived from an EMBL/GenBank/DDBJ whole genome shotgun (WGS) entry which is preliminary data.</text>
</comment>
<dbReference type="PROSITE" id="PS51257">
    <property type="entry name" value="PROKAR_LIPOPROTEIN"/>
    <property type="match status" value="1"/>
</dbReference>
<protein>
    <recommendedName>
        <fullName evidence="3">Lipoprotein</fullName>
    </recommendedName>
</protein>
<dbReference type="Proteomes" id="UP000321245">
    <property type="component" value="Unassembled WGS sequence"/>
</dbReference>
<dbReference type="RefSeq" id="WP_146810346.1">
    <property type="nucleotide sequence ID" value="NZ_BJXC01000002.1"/>
</dbReference>
<sequence>MKKPANNNVIYHHIPLKLVIYSLTALLLFACNNPKTPDKNCSCEKTITADSVLFATNVRLTTEAGRRVVHFNCATIETAIASVSDAEGNNEQCTNLYDLKCVSSQEHRLDLSDDFTYFTTKTIPQHRFFETLENDKNSFFEFTLEKQKIKSVLQLEMGE</sequence>